<name>A0A444XCS4_ARAHY</name>
<organism evidence="1 2">
    <name type="scientific">Arachis hypogaea</name>
    <name type="common">Peanut</name>
    <dbReference type="NCBI Taxonomy" id="3818"/>
    <lineage>
        <taxon>Eukaryota</taxon>
        <taxon>Viridiplantae</taxon>
        <taxon>Streptophyta</taxon>
        <taxon>Embryophyta</taxon>
        <taxon>Tracheophyta</taxon>
        <taxon>Spermatophyta</taxon>
        <taxon>Magnoliopsida</taxon>
        <taxon>eudicotyledons</taxon>
        <taxon>Gunneridae</taxon>
        <taxon>Pentapetalae</taxon>
        <taxon>rosids</taxon>
        <taxon>fabids</taxon>
        <taxon>Fabales</taxon>
        <taxon>Fabaceae</taxon>
        <taxon>Papilionoideae</taxon>
        <taxon>50 kb inversion clade</taxon>
        <taxon>dalbergioids sensu lato</taxon>
        <taxon>Dalbergieae</taxon>
        <taxon>Pterocarpus clade</taxon>
        <taxon>Arachis</taxon>
    </lineage>
</organism>
<accession>A0A444XCS4</accession>
<gene>
    <name evidence="1" type="ORF">Ahy_B09g095046</name>
</gene>
<dbReference type="Proteomes" id="UP000289738">
    <property type="component" value="Chromosome B09"/>
</dbReference>
<evidence type="ECO:0000313" key="2">
    <source>
        <dbReference type="Proteomes" id="UP000289738"/>
    </source>
</evidence>
<evidence type="ECO:0000313" key="1">
    <source>
        <dbReference type="EMBL" id="RYQ87534.1"/>
    </source>
</evidence>
<protein>
    <submittedName>
        <fullName evidence="1">Uncharacterized protein</fullName>
    </submittedName>
</protein>
<dbReference type="AlphaFoldDB" id="A0A444XCS4"/>
<keyword evidence="2" id="KW-1185">Reference proteome</keyword>
<sequence length="62" mass="6700">MPSSTQLQKGSTKLLILEAKQRQPSSPMQSLTISKFCSSRQGIAANFKGNRGEGKEVANFDA</sequence>
<dbReference type="EMBL" id="SDMP01000019">
    <property type="protein sequence ID" value="RYQ87534.1"/>
    <property type="molecule type" value="Genomic_DNA"/>
</dbReference>
<comment type="caution">
    <text evidence="1">The sequence shown here is derived from an EMBL/GenBank/DDBJ whole genome shotgun (WGS) entry which is preliminary data.</text>
</comment>
<proteinExistence type="predicted"/>
<reference evidence="1 2" key="1">
    <citation type="submission" date="2019-01" db="EMBL/GenBank/DDBJ databases">
        <title>Sequencing of cultivated peanut Arachis hypogaea provides insights into genome evolution and oil improvement.</title>
        <authorList>
            <person name="Chen X."/>
        </authorList>
    </citation>
    <scope>NUCLEOTIDE SEQUENCE [LARGE SCALE GENOMIC DNA]</scope>
    <source>
        <strain evidence="2">cv. Fuhuasheng</strain>
        <tissue evidence="1">Leaves</tissue>
    </source>
</reference>